<dbReference type="Pfam" id="PF04253">
    <property type="entry name" value="TFR_dimer"/>
    <property type="match status" value="1"/>
</dbReference>
<dbReference type="Gene3D" id="1.20.930.40">
    <property type="entry name" value="Transferrin receptor-like, dimerisation domain"/>
    <property type="match status" value="1"/>
</dbReference>
<dbReference type="Gene3D" id="3.40.630.10">
    <property type="entry name" value="Zn peptidases"/>
    <property type="match status" value="1"/>
</dbReference>
<dbReference type="eggNOG" id="KOG2195">
    <property type="taxonomic scope" value="Eukaryota"/>
</dbReference>
<accession>A0A1S9DYJ1</accession>
<dbReference type="InterPro" id="IPR007365">
    <property type="entry name" value="TFR-like_dimer_dom"/>
</dbReference>
<dbReference type="PANTHER" id="PTHR10404:SF46">
    <property type="entry name" value="VACUOLAR PROTEIN SORTING-ASSOCIATED PROTEIN 70"/>
    <property type="match status" value="1"/>
</dbReference>
<dbReference type="FunFam" id="3.40.630.10:FF:000101">
    <property type="entry name" value="N-acetylated alpha-linked acidic dipeptidase like 1"/>
    <property type="match status" value="1"/>
</dbReference>
<reference evidence="5 6" key="1">
    <citation type="submission" date="2016-10" db="EMBL/GenBank/DDBJ databases">
        <title>Genome sequencing of Aspergillus oryzae BCC7051.</title>
        <authorList>
            <person name="Thammarongtham C."/>
            <person name="Vorapreeda T."/>
            <person name="Nookaew I."/>
            <person name="Srisuk T."/>
            <person name="Land M."/>
            <person name="Jeennor S."/>
            <person name="Laoteng K."/>
        </authorList>
    </citation>
    <scope>NUCLEOTIDE SEQUENCE [LARGE SCALE GENOMIC DNA]</scope>
    <source>
        <strain evidence="5 6">BCC7051</strain>
    </source>
</reference>
<evidence type="ECO:0000256" key="2">
    <source>
        <dbReference type="SAM" id="SignalP"/>
    </source>
</evidence>
<protein>
    <submittedName>
        <fullName evidence="5">Peptidase M28</fullName>
    </submittedName>
</protein>
<evidence type="ECO:0000259" key="4">
    <source>
        <dbReference type="Pfam" id="PF04389"/>
    </source>
</evidence>
<organism evidence="5 6">
    <name type="scientific">Aspergillus oryzae</name>
    <name type="common">Yellow koji mold</name>
    <dbReference type="NCBI Taxonomy" id="5062"/>
    <lineage>
        <taxon>Eukaryota</taxon>
        <taxon>Fungi</taxon>
        <taxon>Dikarya</taxon>
        <taxon>Ascomycota</taxon>
        <taxon>Pezizomycotina</taxon>
        <taxon>Eurotiomycetes</taxon>
        <taxon>Eurotiomycetidae</taxon>
        <taxon>Eurotiales</taxon>
        <taxon>Aspergillaceae</taxon>
        <taxon>Aspergillus</taxon>
        <taxon>Aspergillus subgen. Circumdati</taxon>
    </lineage>
</organism>
<feature type="chain" id="PRO_5012413593" evidence="2">
    <location>
        <begin position="24"/>
        <end position="807"/>
    </location>
</feature>
<evidence type="ECO:0000256" key="1">
    <source>
        <dbReference type="ARBA" id="ARBA00005634"/>
    </source>
</evidence>
<evidence type="ECO:0000313" key="5">
    <source>
        <dbReference type="EMBL" id="OOO14114.1"/>
    </source>
</evidence>
<feature type="domain" description="Transferrin receptor-like dimerisation" evidence="3">
    <location>
        <begin position="603"/>
        <end position="702"/>
    </location>
</feature>
<evidence type="ECO:0000313" key="6">
    <source>
        <dbReference type="Proteomes" id="UP000190312"/>
    </source>
</evidence>
<feature type="signal peptide" evidence="2">
    <location>
        <begin position="1"/>
        <end position="23"/>
    </location>
</feature>
<proteinExistence type="inferred from homology"/>
<comment type="similarity">
    <text evidence="1">Belongs to the peptidase M28 family. M28B subfamily.</text>
</comment>
<keyword evidence="2" id="KW-0732">Signal</keyword>
<dbReference type="GO" id="GO:0004180">
    <property type="term" value="F:carboxypeptidase activity"/>
    <property type="evidence" value="ECO:0007669"/>
    <property type="project" value="TreeGrafter"/>
</dbReference>
<name>A0A1S9DYJ1_ASPOZ</name>
<dbReference type="PANTHER" id="PTHR10404">
    <property type="entry name" value="N-ACETYLATED-ALPHA-LINKED ACIDIC DIPEPTIDASE"/>
    <property type="match status" value="1"/>
</dbReference>
<dbReference type="EMBL" id="MKZY01000001">
    <property type="protein sequence ID" value="OOO14114.1"/>
    <property type="molecule type" value="Genomic_DNA"/>
</dbReference>
<dbReference type="InterPro" id="IPR046450">
    <property type="entry name" value="PA_dom_sf"/>
</dbReference>
<dbReference type="InterPro" id="IPR036757">
    <property type="entry name" value="TFR-like_dimer_dom_sf"/>
</dbReference>
<feature type="domain" description="Peptidase M28" evidence="4">
    <location>
        <begin position="346"/>
        <end position="532"/>
    </location>
</feature>
<dbReference type="Gene3D" id="3.50.30.30">
    <property type="match status" value="1"/>
</dbReference>
<dbReference type="Pfam" id="PF04389">
    <property type="entry name" value="Peptidase_M28"/>
    <property type="match status" value="1"/>
</dbReference>
<dbReference type="SUPFAM" id="SSF47672">
    <property type="entry name" value="Transferrin receptor-like dimerisation domain"/>
    <property type="match status" value="1"/>
</dbReference>
<sequence>MPSRFIFITTSLFLTHLSVGIHANIPSSVSSPAPIRHQPAGHSLDIPARNSVLASDLEEIILNGPNEQKAREWNLHYTSEPHWLGQGESLAVWTQEKWREFGVENTTIKSYPVPKPPSIPSYQRLALLERKPGDADGQNDTELFIASLNEGSTFVNPISGKIISTPQFFSSTPSANVTAPFVFVNFGLDSDYDDLQQSNIDVSGKIGIMKQGSLTVGPALSKAQERGLVGLIFYLDPEFDANVTEAHGYLPFPEGPARAPGSIVRRGIDAPDPLLKIPTIPISYSEALPFLKALNGHGPQASEIGTTWQGGQLGYLGVNYNVGPSPDGLMINLVNTMQTSNVSVYNVIGTIKGETEDEVIVLGNHRDAWGAGAGDPNSGSAALNEVIRTLGTAMKKGWKPFRTLIFASWDGKEPSSWGAALWVKDNLPWLSEAAVAYLEIETAATGTEIFTKASPLLRDVIYSAAAKVLSPDQSKPGQSVLDVWGGHIEPEGGGDTNIFVSNGIASLNLGFAPGPTDPVFHWHSDFDDIQWMDNFGDPTYEYHTASAKLWALTATQLADEPVLPFNATAYPVSLGSYLNELKVTLEEASSDEAYQQGQDSCTVNLQPLEDAIAELYQVAVQFDTNAADLAARLNQKNTTITASTYQEDKTIQDINRKYRTFEGQFVVPPASPGARAQHVVYPRTSYRTILPTFPSITKNVTNAPANRNPLTILPSNRKLPTNHTYHEHNPLDHNLSPRSIPRRPGTWHQPTFHTEAPLCITTISTPPASKHPIREFTRWTETETIPTGVDIVCKGEGCEFGLKELVV</sequence>
<dbReference type="OrthoDB" id="5841748at2759"/>
<comment type="caution">
    <text evidence="5">The sequence shown here is derived from an EMBL/GenBank/DDBJ whole genome shotgun (WGS) entry which is preliminary data.</text>
</comment>
<dbReference type="InterPro" id="IPR039373">
    <property type="entry name" value="Peptidase_M28B"/>
</dbReference>
<dbReference type="InterPro" id="IPR007484">
    <property type="entry name" value="Peptidase_M28"/>
</dbReference>
<dbReference type="AlphaFoldDB" id="A0A1S9DYJ1"/>
<dbReference type="VEuPathDB" id="FungiDB:AO090023000534"/>
<dbReference type="Proteomes" id="UP000190312">
    <property type="component" value="Unassembled WGS sequence"/>
</dbReference>
<dbReference type="CDD" id="cd08022">
    <property type="entry name" value="M28_PSMA_like"/>
    <property type="match status" value="1"/>
</dbReference>
<dbReference type="SUPFAM" id="SSF53187">
    <property type="entry name" value="Zn-dependent exopeptidases"/>
    <property type="match status" value="1"/>
</dbReference>
<gene>
    <name evidence="5" type="ORF">OAory_01027090</name>
</gene>
<dbReference type="SUPFAM" id="SSF52025">
    <property type="entry name" value="PA domain"/>
    <property type="match status" value="1"/>
</dbReference>
<evidence type="ECO:0000259" key="3">
    <source>
        <dbReference type="Pfam" id="PF04253"/>
    </source>
</evidence>